<keyword evidence="1" id="KW-0732">Signal</keyword>
<gene>
    <name evidence="2" type="ORF">B0H50_102132</name>
</gene>
<organism evidence="2 3">
    <name type="scientific">Hallerella porci</name>
    <dbReference type="NCBI Taxonomy" id="1945871"/>
    <lineage>
        <taxon>Bacteria</taxon>
        <taxon>Pseudomonadati</taxon>
        <taxon>Fibrobacterota</taxon>
        <taxon>Fibrobacteria</taxon>
        <taxon>Fibrobacterales</taxon>
        <taxon>Fibrobacteraceae</taxon>
        <taxon>Hallerella</taxon>
    </lineage>
</organism>
<feature type="chain" id="PRO_5046522834" evidence="1">
    <location>
        <begin position="26"/>
        <end position="721"/>
    </location>
</feature>
<accession>A0ABX5LU33</accession>
<protein>
    <submittedName>
        <fullName evidence="2">Uncharacterized protein</fullName>
    </submittedName>
</protein>
<proteinExistence type="predicted"/>
<reference evidence="2 3" key="1">
    <citation type="submission" date="2018-05" db="EMBL/GenBank/DDBJ databases">
        <title>Animal gut microbial communities from fecal samples from Wisconsin, USA.</title>
        <authorList>
            <person name="Neumann A."/>
        </authorList>
    </citation>
    <scope>NUCLEOTIDE SEQUENCE [LARGE SCALE GENOMIC DNA]</scope>
    <source>
        <strain evidence="2 3">UWS4</strain>
    </source>
</reference>
<evidence type="ECO:0000313" key="3">
    <source>
        <dbReference type="Proteomes" id="UP000245523"/>
    </source>
</evidence>
<dbReference type="EMBL" id="QGHD01000002">
    <property type="protein sequence ID" value="PWL03960.1"/>
    <property type="molecule type" value="Genomic_DNA"/>
</dbReference>
<evidence type="ECO:0000256" key="1">
    <source>
        <dbReference type="SAM" id="SignalP"/>
    </source>
</evidence>
<comment type="caution">
    <text evidence="2">The sequence shown here is derived from an EMBL/GenBank/DDBJ whole genome shotgun (WGS) entry which is preliminary data.</text>
</comment>
<dbReference type="Proteomes" id="UP000245523">
    <property type="component" value="Unassembled WGS sequence"/>
</dbReference>
<name>A0ABX5LU33_9BACT</name>
<sequence length="721" mass="80641">MKNLNMKNLLGFSSVLFLSAATAFAQPEVESSAQQPIAEQQKSLFEKLDSLNDAVLGLRVNGSVKAGVLTSMAKSDQFSSNSPEQETQAYTTANLVFTARPSSETQARVELRLHKDWQSAYEENNNPIIGHWFSYDGLILNKHVSFNLGYMRVGYSPYTLYTPQPNFLQEPEIFAAARAEAMEKRNLDTTNNRLLQGLNVVYNSGNLGAVDNVMFQATGARLRNISKKNDESFFDFDWADRYFVGARLGVDAYGAHVGANYVYVFDRELSFLAHDVDLADSVVLDENQVFSGEFGFDSKKLLPDLPVTFGLTGEFAMSWWNADLYHSATKTNYEYVIQRGRIPNASGAMDSIAYVKKIASDENVTVSEDFADDDGKSFYIAPYVKTSIENFNLELRARYLQNDEKFWSEMAAAPAYRGNAVILNANALYADSVYSGLVSTFGMSSLENLYFQVYNSNPYNASNIQSSSKANVLSSNNGESDYMYSRLYNNYKNVHTYRNGYNANTIKRLDLNEALFLMDGSLDMALPYGIATPDRKGFDVAFDGDWNAAVNVNVRFSQYNQDAIDNKYTQYAVGLGVRVDQVLKQFDTDFNRVFVQGSFAHSEEDAYFKRKSDRIMAGVSAEIWGPIGFLAGFEQFKMEYGNPLVISSSAMITKTEEMLLRVGPRVKIAPASYLSIQYGLLTDKVKFNRSVTDPATAVTTEVHDELSIDKNVIMADVTVTF</sequence>
<dbReference type="RefSeq" id="WP_106197535.1">
    <property type="nucleotide sequence ID" value="NZ_JAXEIU010000031.1"/>
</dbReference>
<evidence type="ECO:0000313" key="2">
    <source>
        <dbReference type="EMBL" id="PWL03960.1"/>
    </source>
</evidence>
<keyword evidence="3" id="KW-1185">Reference proteome</keyword>
<feature type="signal peptide" evidence="1">
    <location>
        <begin position="1"/>
        <end position="25"/>
    </location>
</feature>